<dbReference type="SUPFAM" id="SSF49313">
    <property type="entry name" value="Cadherin-like"/>
    <property type="match status" value="2"/>
</dbReference>
<evidence type="ECO:0000256" key="5">
    <source>
        <dbReference type="ARBA" id="ARBA00022837"/>
    </source>
</evidence>
<dbReference type="GO" id="GO:0005509">
    <property type="term" value="F:calcium ion binding"/>
    <property type="evidence" value="ECO:0007669"/>
    <property type="project" value="UniProtKB-UniRule"/>
</dbReference>
<keyword evidence="2" id="KW-0812">Transmembrane</keyword>
<reference evidence="11" key="1">
    <citation type="submission" date="2021-02" db="EMBL/GenBank/DDBJ databases">
        <authorList>
            <person name="Nowell W R."/>
        </authorList>
    </citation>
    <scope>NUCLEOTIDE SEQUENCE</scope>
</reference>
<evidence type="ECO:0000256" key="1">
    <source>
        <dbReference type="ARBA" id="ARBA00004167"/>
    </source>
</evidence>
<evidence type="ECO:0000259" key="10">
    <source>
        <dbReference type="PROSITE" id="PS50268"/>
    </source>
</evidence>
<dbReference type="Proteomes" id="UP000663844">
    <property type="component" value="Unassembled WGS sequence"/>
</dbReference>
<keyword evidence="8" id="KW-0472">Membrane</keyword>
<protein>
    <recommendedName>
        <fullName evidence="10">Cadherin domain-containing protein</fullName>
    </recommendedName>
</protein>
<keyword evidence="7" id="KW-1133">Transmembrane helix</keyword>
<comment type="caution">
    <text evidence="11">The sequence shown here is derived from an EMBL/GenBank/DDBJ whole genome shotgun (WGS) entry which is preliminary data.</text>
</comment>
<dbReference type="PROSITE" id="PS50268">
    <property type="entry name" value="CADHERIN_2"/>
    <property type="match status" value="1"/>
</dbReference>
<sequence length="154" mass="17877">QPRNTMVARLHAYDIDKGKNGSVRYELMNKEREEFSIDIRSGILRTKRILDREQCELYRIGIRAHDLGVPIKKYSSIAIVDVQINNLNDHVPYFIHDLYHFDIKENLPVGTIVGRLTIGDRDEQEPMEKTINLSTIEDADLELFNLTLPIKTSR</sequence>
<keyword evidence="3" id="KW-0732">Signal</keyword>
<dbReference type="PANTHER" id="PTHR24025:SF23">
    <property type="entry name" value="NEURAL-CADHERIN"/>
    <property type="match status" value="1"/>
</dbReference>
<dbReference type="AlphaFoldDB" id="A0A820MVD4"/>
<dbReference type="EMBL" id="CAJOAZ010023751">
    <property type="protein sequence ID" value="CAF4378379.1"/>
    <property type="molecule type" value="Genomic_DNA"/>
</dbReference>
<evidence type="ECO:0000256" key="8">
    <source>
        <dbReference type="ARBA" id="ARBA00023136"/>
    </source>
</evidence>
<dbReference type="PANTHER" id="PTHR24025">
    <property type="entry name" value="DESMOGLEIN FAMILY MEMBER"/>
    <property type="match status" value="1"/>
</dbReference>
<dbReference type="InterPro" id="IPR050971">
    <property type="entry name" value="Cadherin-domain_protein"/>
</dbReference>
<keyword evidence="4" id="KW-0677">Repeat</keyword>
<evidence type="ECO:0000313" key="12">
    <source>
        <dbReference type="Proteomes" id="UP000663844"/>
    </source>
</evidence>
<feature type="non-terminal residue" evidence="11">
    <location>
        <position position="1"/>
    </location>
</feature>
<organism evidence="11 12">
    <name type="scientific">Adineta steineri</name>
    <dbReference type="NCBI Taxonomy" id="433720"/>
    <lineage>
        <taxon>Eukaryota</taxon>
        <taxon>Metazoa</taxon>
        <taxon>Spiralia</taxon>
        <taxon>Gnathifera</taxon>
        <taxon>Rotifera</taxon>
        <taxon>Eurotatoria</taxon>
        <taxon>Bdelloidea</taxon>
        <taxon>Adinetida</taxon>
        <taxon>Adinetidae</taxon>
        <taxon>Adineta</taxon>
    </lineage>
</organism>
<evidence type="ECO:0000256" key="9">
    <source>
        <dbReference type="PROSITE-ProRule" id="PRU00043"/>
    </source>
</evidence>
<dbReference type="GO" id="GO:0007156">
    <property type="term" value="P:homophilic cell adhesion via plasma membrane adhesion molecules"/>
    <property type="evidence" value="ECO:0007669"/>
    <property type="project" value="InterPro"/>
</dbReference>
<dbReference type="Pfam" id="PF00028">
    <property type="entry name" value="Cadherin"/>
    <property type="match status" value="1"/>
</dbReference>
<keyword evidence="6" id="KW-0130">Cell adhesion</keyword>
<evidence type="ECO:0000256" key="4">
    <source>
        <dbReference type="ARBA" id="ARBA00022737"/>
    </source>
</evidence>
<evidence type="ECO:0000256" key="6">
    <source>
        <dbReference type="ARBA" id="ARBA00022889"/>
    </source>
</evidence>
<proteinExistence type="predicted"/>
<name>A0A820MVD4_9BILA</name>
<dbReference type="GO" id="GO:0005911">
    <property type="term" value="C:cell-cell junction"/>
    <property type="evidence" value="ECO:0007669"/>
    <property type="project" value="TreeGrafter"/>
</dbReference>
<keyword evidence="5 9" id="KW-0106">Calcium</keyword>
<dbReference type="InterPro" id="IPR002126">
    <property type="entry name" value="Cadherin-like_dom"/>
</dbReference>
<dbReference type="GO" id="GO:0016020">
    <property type="term" value="C:membrane"/>
    <property type="evidence" value="ECO:0007669"/>
    <property type="project" value="UniProtKB-SubCell"/>
</dbReference>
<gene>
    <name evidence="11" type="ORF">OXD698_LOCUS50232</name>
</gene>
<evidence type="ECO:0000256" key="2">
    <source>
        <dbReference type="ARBA" id="ARBA00022692"/>
    </source>
</evidence>
<evidence type="ECO:0000256" key="3">
    <source>
        <dbReference type="ARBA" id="ARBA00022729"/>
    </source>
</evidence>
<dbReference type="Gene3D" id="2.60.40.60">
    <property type="entry name" value="Cadherins"/>
    <property type="match status" value="2"/>
</dbReference>
<dbReference type="InterPro" id="IPR015919">
    <property type="entry name" value="Cadherin-like_sf"/>
</dbReference>
<dbReference type="PRINTS" id="PR00205">
    <property type="entry name" value="CADHERIN"/>
</dbReference>
<dbReference type="SMART" id="SM00112">
    <property type="entry name" value="CA"/>
    <property type="match status" value="1"/>
</dbReference>
<evidence type="ECO:0000256" key="7">
    <source>
        <dbReference type="ARBA" id="ARBA00022989"/>
    </source>
</evidence>
<feature type="domain" description="Cadherin" evidence="10">
    <location>
        <begin position="4"/>
        <end position="94"/>
    </location>
</feature>
<comment type="subcellular location">
    <subcellularLocation>
        <location evidence="1">Membrane</location>
        <topology evidence="1">Single-pass membrane protein</topology>
    </subcellularLocation>
</comment>
<accession>A0A820MVD4</accession>
<dbReference type="CDD" id="cd11304">
    <property type="entry name" value="Cadherin_repeat"/>
    <property type="match status" value="1"/>
</dbReference>
<dbReference type="FunFam" id="2.60.40.60:FF:000033">
    <property type="entry name" value="FAT atypical cadherin 1"/>
    <property type="match status" value="1"/>
</dbReference>
<evidence type="ECO:0000313" key="11">
    <source>
        <dbReference type="EMBL" id="CAF4378379.1"/>
    </source>
</evidence>